<dbReference type="GO" id="GO:0000981">
    <property type="term" value="F:DNA-binding transcription factor activity, RNA polymerase II-specific"/>
    <property type="evidence" value="ECO:0007669"/>
    <property type="project" value="TreeGrafter"/>
</dbReference>
<protein>
    <submittedName>
        <fullName evidence="9">Zinc finger protein 574</fullName>
    </submittedName>
</protein>
<name>A0A091U130_PHORB</name>
<dbReference type="PROSITE" id="PS50157">
    <property type="entry name" value="ZINC_FINGER_C2H2_2"/>
    <property type="match status" value="2"/>
</dbReference>
<dbReference type="Proteomes" id="UP000053700">
    <property type="component" value="Unassembled WGS sequence"/>
</dbReference>
<keyword evidence="3" id="KW-0677">Repeat</keyword>
<feature type="non-terminal residue" evidence="9">
    <location>
        <position position="42"/>
    </location>
</feature>
<dbReference type="InterPro" id="IPR036236">
    <property type="entry name" value="Znf_C2H2_sf"/>
</dbReference>
<dbReference type="GO" id="GO:0005694">
    <property type="term" value="C:chromosome"/>
    <property type="evidence" value="ECO:0007669"/>
    <property type="project" value="UniProtKB-ARBA"/>
</dbReference>
<evidence type="ECO:0000256" key="6">
    <source>
        <dbReference type="ARBA" id="ARBA00023242"/>
    </source>
</evidence>
<dbReference type="OrthoDB" id="9885925at2759"/>
<evidence type="ECO:0000256" key="4">
    <source>
        <dbReference type="ARBA" id="ARBA00022771"/>
    </source>
</evidence>
<organism evidence="9 10">
    <name type="scientific">Phoenicopterus ruber ruber</name>
    <dbReference type="NCBI Taxonomy" id="9218"/>
    <lineage>
        <taxon>Eukaryota</taxon>
        <taxon>Metazoa</taxon>
        <taxon>Chordata</taxon>
        <taxon>Craniata</taxon>
        <taxon>Vertebrata</taxon>
        <taxon>Euteleostomi</taxon>
        <taxon>Archelosauria</taxon>
        <taxon>Archosauria</taxon>
        <taxon>Dinosauria</taxon>
        <taxon>Saurischia</taxon>
        <taxon>Theropoda</taxon>
        <taxon>Coelurosauria</taxon>
        <taxon>Aves</taxon>
        <taxon>Neognathae</taxon>
        <taxon>Neoaves</taxon>
        <taxon>Mirandornithes</taxon>
        <taxon>Phoenicopteriformes</taxon>
        <taxon>Phoenicopteridae</taxon>
        <taxon>Phoenicopterus</taxon>
    </lineage>
</organism>
<keyword evidence="4 7" id="KW-0863">Zinc-finger</keyword>
<dbReference type="GO" id="GO:0008270">
    <property type="term" value="F:zinc ion binding"/>
    <property type="evidence" value="ECO:0007669"/>
    <property type="project" value="UniProtKB-KW"/>
</dbReference>
<keyword evidence="10" id="KW-1185">Reference proteome</keyword>
<dbReference type="Gene3D" id="3.30.160.60">
    <property type="entry name" value="Classic Zinc Finger"/>
    <property type="match status" value="2"/>
</dbReference>
<dbReference type="GO" id="GO:0045893">
    <property type="term" value="P:positive regulation of DNA-templated transcription"/>
    <property type="evidence" value="ECO:0007669"/>
    <property type="project" value="UniProtKB-ARBA"/>
</dbReference>
<reference evidence="9 10" key="1">
    <citation type="submission" date="2014-04" db="EMBL/GenBank/DDBJ databases">
        <title>Genome evolution of avian class.</title>
        <authorList>
            <person name="Zhang G."/>
            <person name="Li C."/>
        </authorList>
    </citation>
    <scope>NUCLEOTIDE SEQUENCE [LARGE SCALE GENOMIC DNA]</scope>
    <source>
        <strain evidence="9">BGI_N337</strain>
    </source>
</reference>
<feature type="non-terminal residue" evidence="9">
    <location>
        <position position="1"/>
    </location>
</feature>
<dbReference type="PANTHER" id="PTHR14196:SF12">
    <property type="entry name" value="ZINC FINGER PROTEIN 208-LIKE"/>
    <property type="match status" value="1"/>
</dbReference>
<comment type="subcellular location">
    <subcellularLocation>
        <location evidence="1">Nucleus</location>
    </subcellularLocation>
</comment>
<evidence type="ECO:0000313" key="9">
    <source>
        <dbReference type="EMBL" id="KFQ83762.1"/>
    </source>
</evidence>
<sequence>CPTCGKMFKKKSHVRNHLLTHTGERPFHCKECGKSFNSPANL</sequence>
<feature type="domain" description="C2H2-type" evidence="8">
    <location>
        <begin position="27"/>
        <end position="42"/>
    </location>
</feature>
<dbReference type="PROSITE" id="PS00028">
    <property type="entry name" value="ZINC_FINGER_C2H2_1"/>
    <property type="match status" value="1"/>
</dbReference>
<accession>A0A091U130</accession>
<dbReference type="Pfam" id="PF00096">
    <property type="entry name" value="zf-C2H2"/>
    <property type="match status" value="2"/>
</dbReference>
<dbReference type="AlphaFoldDB" id="A0A091U130"/>
<evidence type="ECO:0000256" key="3">
    <source>
        <dbReference type="ARBA" id="ARBA00022737"/>
    </source>
</evidence>
<evidence type="ECO:0000256" key="5">
    <source>
        <dbReference type="ARBA" id="ARBA00022833"/>
    </source>
</evidence>
<evidence type="ECO:0000256" key="7">
    <source>
        <dbReference type="PROSITE-ProRule" id="PRU00042"/>
    </source>
</evidence>
<evidence type="ECO:0000313" key="10">
    <source>
        <dbReference type="Proteomes" id="UP000053700"/>
    </source>
</evidence>
<keyword evidence="5" id="KW-0862">Zinc</keyword>
<dbReference type="GO" id="GO:0000977">
    <property type="term" value="F:RNA polymerase II transcription regulatory region sequence-specific DNA binding"/>
    <property type="evidence" value="ECO:0007669"/>
    <property type="project" value="TreeGrafter"/>
</dbReference>
<keyword evidence="6" id="KW-0539">Nucleus</keyword>
<proteinExistence type="predicted"/>
<dbReference type="SUPFAM" id="SSF57667">
    <property type="entry name" value="beta-beta-alpha zinc fingers"/>
    <property type="match status" value="1"/>
</dbReference>
<evidence type="ECO:0000259" key="8">
    <source>
        <dbReference type="PROSITE" id="PS50157"/>
    </source>
</evidence>
<dbReference type="GO" id="GO:0005634">
    <property type="term" value="C:nucleus"/>
    <property type="evidence" value="ECO:0007669"/>
    <property type="project" value="UniProtKB-SubCell"/>
</dbReference>
<keyword evidence="2" id="KW-0479">Metal-binding</keyword>
<dbReference type="FunFam" id="3.30.160.60:FF:000145">
    <property type="entry name" value="Zinc finger protein 574"/>
    <property type="match status" value="1"/>
</dbReference>
<dbReference type="PANTHER" id="PTHR14196">
    <property type="entry name" value="ODD-SKIPPED - RELATED"/>
    <property type="match status" value="1"/>
</dbReference>
<dbReference type="EMBL" id="KK409895">
    <property type="protein sequence ID" value="KFQ83762.1"/>
    <property type="molecule type" value="Genomic_DNA"/>
</dbReference>
<evidence type="ECO:0000256" key="1">
    <source>
        <dbReference type="ARBA" id="ARBA00004123"/>
    </source>
</evidence>
<feature type="domain" description="C2H2-type" evidence="8">
    <location>
        <begin position="1"/>
        <end position="26"/>
    </location>
</feature>
<evidence type="ECO:0000256" key="2">
    <source>
        <dbReference type="ARBA" id="ARBA00022723"/>
    </source>
</evidence>
<gene>
    <name evidence="9" type="ORF">N337_10383</name>
</gene>
<dbReference type="InterPro" id="IPR050717">
    <property type="entry name" value="C2H2-ZF_Transcription_Reg"/>
</dbReference>
<dbReference type="FunFam" id="3.30.160.60:FF:001732">
    <property type="entry name" value="Zgc:162936"/>
    <property type="match status" value="1"/>
</dbReference>
<dbReference type="InterPro" id="IPR013087">
    <property type="entry name" value="Znf_C2H2_type"/>
</dbReference>